<evidence type="ECO:0000313" key="7">
    <source>
        <dbReference type="RefSeq" id="XP_022100442.1"/>
    </source>
</evidence>
<accession>A0A8B7Z663</accession>
<dbReference type="GO" id="GO:0006355">
    <property type="term" value="P:regulation of DNA-templated transcription"/>
    <property type="evidence" value="ECO:0007669"/>
    <property type="project" value="InterPro"/>
</dbReference>
<evidence type="ECO:0000256" key="2">
    <source>
        <dbReference type="ARBA" id="ARBA00023015"/>
    </source>
</evidence>
<evidence type="ECO:0000256" key="5">
    <source>
        <dbReference type="SAM" id="MobiDB-lite"/>
    </source>
</evidence>
<feature type="compositionally biased region" description="Low complexity" evidence="5">
    <location>
        <begin position="227"/>
        <end position="248"/>
    </location>
</feature>
<feature type="region of interest" description="Disordered" evidence="5">
    <location>
        <begin position="218"/>
        <end position="272"/>
    </location>
</feature>
<protein>
    <submittedName>
        <fullName evidence="7">Transcription cofactor vestigial-like protein 2 isoform X1</fullName>
    </submittedName>
</protein>
<organism evidence="6 7">
    <name type="scientific">Acanthaster planci</name>
    <name type="common">Crown-of-thorns starfish</name>
    <dbReference type="NCBI Taxonomy" id="133434"/>
    <lineage>
        <taxon>Eukaryota</taxon>
        <taxon>Metazoa</taxon>
        <taxon>Echinodermata</taxon>
        <taxon>Eleutherozoa</taxon>
        <taxon>Asterozoa</taxon>
        <taxon>Asteroidea</taxon>
        <taxon>Valvatacea</taxon>
        <taxon>Valvatida</taxon>
        <taxon>Acanthasteridae</taxon>
        <taxon>Acanthaster</taxon>
    </lineage>
</organism>
<dbReference type="KEGG" id="aplc:110984501"/>
<name>A0A8B7Z663_ACAPL</name>
<keyword evidence="2" id="KW-0805">Transcription regulation</keyword>
<feature type="region of interest" description="Disordered" evidence="5">
    <location>
        <begin position="46"/>
        <end position="121"/>
    </location>
</feature>
<evidence type="ECO:0000313" key="6">
    <source>
        <dbReference type="Proteomes" id="UP000694845"/>
    </source>
</evidence>
<evidence type="ECO:0000256" key="4">
    <source>
        <dbReference type="ARBA" id="ARBA00023242"/>
    </source>
</evidence>
<feature type="compositionally biased region" description="Basic and acidic residues" evidence="5">
    <location>
        <begin position="46"/>
        <end position="57"/>
    </location>
</feature>
<dbReference type="Pfam" id="PF07545">
    <property type="entry name" value="Vg_Tdu"/>
    <property type="match status" value="1"/>
</dbReference>
<feature type="compositionally biased region" description="Polar residues" evidence="5">
    <location>
        <begin position="60"/>
        <end position="70"/>
    </location>
</feature>
<evidence type="ECO:0000256" key="1">
    <source>
        <dbReference type="ARBA" id="ARBA00004123"/>
    </source>
</evidence>
<feature type="compositionally biased region" description="Polar residues" evidence="5">
    <location>
        <begin position="173"/>
        <end position="188"/>
    </location>
</feature>
<feature type="region of interest" description="Disordered" evidence="5">
    <location>
        <begin position="153"/>
        <end position="188"/>
    </location>
</feature>
<evidence type="ECO:0000256" key="3">
    <source>
        <dbReference type="ARBA" id="ARBA00023163"/>
    </source>
</evidence>
<feature type="compositionally biased region" description="Low complexity" evidence="5">
    <location>
        <begin position="71"/>
        <end position="80"/>
    </location>
</feature>
<sequence length="386" mass="42069">MDIPRVQDFVVPYSSAVMPNACAVWSVGGVGTICLDSQDDLKKFGHYKMQEPPDHDPSYTPHTQSVPPATSTSTGYSSSLYHHHHALHSHHGSPPANASGLPHQASVKKEDKPTVEEAEPTVEAEYINSRCVLFTYYTGELNKVVDEHFSRALSQPSSFPPDGRIGVSGGDSTGSQGKQSDGSTWNSKNGESAIPLMCQRDLPASFWNSNYYNHIKYPHPHHHPHHSTPISSSGSSSSSSSQGPTSNPAHPGHHEPLFTDPYPSPLHHRPVHHQPDPWHYPFVSQGSYSHHHRSGLHDLSYGMSSGAGSAFNPRYSSLLIQPSVRSGRLPAMPGQCDFTKGSEGWPSGYSHGHSQQLSTEITSYGMESASTSALEASDTSKDLYWF</sequence>
<reference evidence="7" key="1">
    <citation type="submission" date="2025-08" db="UniProtKB">
        <authorList>
            <consortium name="RefSeq"/>
        </authorList>
    </citation>
    <scope>IDENTIFICATION</scope>
</reference>
<dbReference type="AlphaFoldDB" id="A0A8B7Z663"/>
<keyword evidence="6" id="KW-1185">Reference proteome</keyword>
<comment type="subcellular location">
    <subcellularLocation>
        <location evidence="1">Nucleus</location>
    </subcellularLocation>
</comment>
<dbReference type="PANTHER" id="PTHR15950">
    <property type="entry name" value="TRANSCRIPTION COFACTOR VESTIGIAL-LIKE PROTEIN"/>
    <property type="match status" value="1"/>
</dbReference>
<dbReference type="GO" id="GO:0005634">
    <property type="term" value="C:nucleus"/>
    <property type="evidence" value="ECO:0007669"/>
    <property type="project" value="UniProtKB-SubCell"/>
</dbReference>
<dbReference type="InterPro" id="IPR011520">
    <property type="entry name" value="Vg_fam"/>
</dbReference>
<dbReference type="OrthoDB" id="10069705at2759"/>
<dbReference type="GeneID" id="110984501"/>
<dbReference type="RefSeq" id="XP_022100442.1">
    <property type="nucleotide sequence ID" value="XM_022244750.1"/>
</dbReference>
<feature type="compositionally biased region" description="Basic residues" evidence="5">
    <location>
        <begin position="81"/>
        <end position="91"/>
    </location>
</feature>
<dbReference type="Proteomes" id="UP000694845">
    <property type="component" value="Unplaced"/>
</dbReference>
<keyword evidence="3" id="KW-0804">Transcription</keyword>
<proteinExistence type="predicted"/>
<gene>
    <name evidence="7" type="primary">LOC110984501</name>
</gene>
<dbReference type="PANTHER" id="PTHR15950:SF15">
    <property type="entry name" value="PROTEIN VESTIGIAL"/>
    <property type="match status" value="1"/>
</dbReference>
<keyword evidence="4" id="KW-0539">Nucleus</keyword>